<reference evidence="5" key="1">
    <citation type="submission" date="2021-02" db="EMBL/GenBank/DDBJ databases">
        <title>Psilocybe cubensis genome.</title>
        <authorList>
            <person name="Mckernan K.J."/>
            <person name="Crawford S."/>
            <person name="Trippe A."/>
            <person name="Kane L.T."/>
            <person name="Mclaughlin S."/>
        </authorList>
    </citation>
    <scope>NUCLEOTIDE SEQUENCE [LARGE SCALE GENOMIC DNA]</scope>
    <source>
        <strain evidence="5">MGC-MH-2018</strain>
    </source>
</reference>
<accession>A0A8H7XTK2</accession>
<evidence type="ECO:0000256" key="3">
    <source>
        <dbReference type="ARBA" id="ARBA00022840"/>
    </source>
</evidence>
<keyword evidence="2" id="KW-0547">Nucleotide-binding</keyword>
<organism evidence="5">
    <name type="scientific">Psilocybe cubensis</name>
    <name type="common">Psychedelic mushroom</name>
    <name type="synonym">Stropharia cubensis</name>
    <dbReference type="NCBI Taxonomy" id="181762"/>
    <lineage>
        <taxon>Eukaryota</taxon>
        <taxon>Fungi</taxon>
        <taxon>Dikarya</taxon>
        <taxon>Basidiomycota</taxon>
        <taxon>Agaricomycotina</taxon>
        <taxon>Agaricomycetes</taxon>
        <taxon>Agaricomycetidae</taxon>
        <taxon>Agaricales</taxon>
        <taxon>Agaricineae</taxon>
        <taxon>Strophariaceae</taxon>
        <taxon>Psilocybe</taxon>
    </lineage>
</organism>
<dbReference type="SMART" id="SM00220">
    <property type="entry name" value="S_TKc"/>
    <property type="match status" value="1"/>
</dbReference>
<dbReference type="GO" id="GO:0004672">
    <property type="term" value="F:protein kinase activity"/>
    <property type="evidence" value="ECO:0007669"/>
    <property type="project" value="InterPro"/>
</dbReference>
<proteinExistence type="inferred from homology"/>
<gene>
    <name evidence="5" type="ORF">JR316_008692</name>
</gene>
<name>A0A8H7XTK2_PSICU</name>
<dbReference type="AlphaFoldDB" id="A0A8H7XTK2"/>
<dbReference type="PROSITE" id="PS50011">
    <property type="entry name" value="PROTEIN_KINASE_DOM"/>
    <property type="match status" value="1"/>
</dbReference>
<dbReference type="Gene3D" id="1.10.510.10">
    <property type="entry name" value="Transferase(Phosphotransferase) domain 1"/>
    <property type="match status" value="1"/>
</dbReference>
<dbReference type="InterPro" id="IPR000719">
    <property type="entry name" value="Prot_kinase_dom"/>
</dbReference>
<evidence type="ECO:0000313" key="5">
    <source>
        <dbReference type="EMBL" id="KAG5166602.1"/>
    </source>
</evidence>
<dbReference type="InterPro" id="IPR011009">
    <property type="entry name" value="Kinase-like_dom_sf"/>
</dbReference>
<keyword evidence="3" id="KW-0067">ATP-binding</keyword>
<comment type="similarity">
    <text evidence="1">Belongs to the protein kinase superfamily. STE Ser/Thr protein kinase family. STE20 subfamily.</text>
</comment>
<dbReference type="Pfam" id="PF00069">
    <property type="entry name" value="Pkinase"/>
    <property type="match status" value="1"/>
</dbReference>
<dbReference type="GO" id="GO:0005524">
    <property type="term" value="F:ATP binding"/>
    <property type="evidence" value="ECO:0007669"/>
    <property type="project" value="UniProtKB-KW"/>
</dbReference>
<evidence type="ECO:0000256" key="2">
    <source>
        <dbReference type="ARBA" id="ARBA00022741"/>
    </source>
</evidence>
<sequence>MDLALDAYTLTPNEIHQISQHNAYVSPFKTKAIASQFDDSNGEVILVCPTNDNTTRLRPMLIGGTSSKARWGSINNILFKVKRWQSIPHQNLIAIQGLYASLDVPLLTLVSNPPRLTIIQYLLQHPEYDRHKACVQVSEGLDYLHRHSIVHGAIRGSNILVNPDGTCVLGEFSAEHIPTESTLTRYANWIAPELVSAQRFKSFLIDNYYHDYNGEYKMPSDIFALGCTAIEIYTGSPPDTIRIPYDEVKTHTQLADIHREPTPLEEALIPKNVMSAITSMLQLVPNRRPHSGNAFKWLQHPERKRITARPPVLAKSMLWQAMRTDI</sequence>
<dbReference type="PANTHER" id="PTHR45832">
    <property type="entry name" value="SERINE/THREONINE-PROTEIN KINASE SAMKA-RELATED-RELATED"/>
    <property type="match status" value="1"/>
</dbReference>
<protein>
    <recommendedName>
        <fullName evidence="4">Protein kinase domain-containing protein</fullName>
    </recommendedName>
</protein>
<dbReference type="PANTHER" id="PTHR45832:SF22">
    <property type="entry name" value="SERINE_THREONINE-PROTEIN KINASE SAMKA-RELATED"/>
    <property type="match status" value="1"/>
</dbReference>
<dbReference type="OrthoDB" id="3248549at2759"/>
<dbReference type="EMBL" id="JAFIQS010000008">
    <property type="protein sequence ID" value="KAG5166602.1"/>
    <property type="molecule type" value="Genomic_DNA"/>
</dbReference>
<comment type="caution">
    <text evidence="5">The sequence shown here is derived from an EMBL/GenBank/DDBJ whole genome shotgun (WGS) entry which is preliminary data.</text>
</comment>
<feature type="domain" description="Protein kinase" evidence="4">
    <location>
        <begin position="30"/>
        <end position="303"/>
    </location>
</feature>
<dbReference type="SUPFAM" id="SSF56112">
    <property type="entry name" value="Protein kinase-like (PK-like)"/>
    <property type="match status" value="1"/>
</dbReference>
<evidence type="ECO:0000256" key="1">
    <source>
        <dbReference type="ARBA" id="ARBA00008874"/>
    </source>
</evidence>
<dbReference type="InterPro" id="IPR051931">
    <property type="entry name" value="PAK3-like"/>
</dbReference>
<evidence type="ECO:0000259" key="4">
    <source>
        <dbReference type="PROSITE" id="PS50011"/>
    </source>
</evidence>